<dbReference type="eggNOG" id="ENOG502RFER">
    <property type="taxonomic scope" value="Eukaryota"/>
</dbReference>
<dbReference type="EnsemblProtists" id="Phyra82880">
    <property type="protein sequence ID" value="Phyra82880"/>
    <property type="gene ID" value="Phyra82880"/>
</dbReference>
<dbReference type="InterPro" id="IPR031825">
    <property type="entry name" value="RXLR"/>
</dbReference>
<evidence type="ECO:0000256" key="4">
    <source>
        <dbReference type="ARBA" id="ARBA00022729"/>
    </source>
</evidence>
<dbReference type="AlphaFoldDB" id="H3GYS6"/>
<keyword evidence="7" id="KW-1185">Reference proteome</keyword>
<comment type="domain">
    <text evidence="5">The RxLR-dEER motif acts to carry the protein into the host cell cytoplasm through binding to cell surface phosphatidylinositol-3-phosphate.</text>
</comment>
<accession>H3GYS6</accession>
<organism evidence="6 7">
    <name type="scientific">Phytophthora ramorum</name>
    <name type="common">Sudden oak death agent</name>
    <dbReference type="NCBI Taxonomy" id="164328"/>
    <lineage>
        <taxon>Eukaryota</taxon>
        <taxon>Sar</taxon>
        <taxon>Stramenopiles</taxon>
        <taxon>Oomycota</taxon>
        <taxon>Peronosporomycetes</taxon>
        <taxon>Peronosporales</taxon>
        <taxon>Peronosporaceae</taxon>
        <taxon>Phytophthora</taxon>
    </lineage>
</organism>
<feature type="signal peptide" evidence="5">
    <location>
        <begin position="1"/>
        <end position="20"/>
    </location>
</feature>
<comment type="similarity">
    <text evidence="2 5">Belongs to the RxLR effector family.</text>
</comment>
<reference evidence="7" key="1">
    <citation type="journal article" date="2006" name="Science">
        <title>Phytophthora genome sequences uncover evolutionary origins and mechanisms of pathogenesis.</title>
        <authorList>
            <person name="Tyler B.M."/>
            <person name="Tripathy S."/>
            <person name="Zhang X."/>
            <person name="Dehal P."/>
            <person name="Jiang R.H."/>
            <person name="Aerts A."/>
            <person name="Arredondo F.D."/>
            <person name="Baxter L."/>
            <person name="Bensasson D."/>
            <person name="Beynon J.L."/>
            <person name="Chapman J."/>
            <person name="Damasceno C.M."/>
            <person name="Dorrance A.E."/>
            <person name="Dou D."/>
            <person name="Dickerman A.W."/>
            <person name="Dubchak I.L."/>
            <person name="Garbelotto M."/>
            <person name="Gijzen M."/>
            <person name="Gordon S.G."/>
            <person name="Govers F."/>
            <person name="Grunwald N.J."/>
            <person name="Huang W."/>
            <person name="Ivors K.L."/>
            <person name="Jones R.W."/>
            <person name="Kamoun S."/>
            <person name="Krampis K."/>
            <person name="Lamour K.H."/>
            <person name="Lee M.K."/>
            <person name="McDonald W.H."/>
            <person name="Medina M."/>
            <person name="Meijer H.J."/>
            <person name="Nordberg E.K."/>
            <person name="Maclean D.J."/>
            <person name="Ospina-Giraldo M.D."/>
            <person name="Morris P.F."/>
            <person name="Phuntumart V."/>
            <person name="Putnam N.H."/>
            <person name="Rash S."/>
            <person name="Rose J.K."/>
            <person name="Sakihama Y."/>
            <person name="Salamov A.A."/>
            <person name="Savidor A."/>
            <person name="Scheuring C.F."/>
            <person name="Smith B.M."/>
            <person name="Sobral B.W."/>
            <person name="Terry A."/>
            <person name="Torto-Alalibo T.A."/>
            <person name="Win J."/>
            <person name="Xu Z."/>
            <person name="Zhang H."/>
            <person name="Grigoriev I.V."/>
            <person name="Rokhsar D.S."/>
            <person name="Boore J.L."/>
        </authorList>
    </citation>
    <scope>NUCLEOTIDE SEQUENCE [LARGE SCALE GENOMIC DNA]</scope>
    <source>
        <strain evidence="7">Pr102</strain>
    </source>
</reference>
<name>H3GYS6_PHYRM</name>
<dbReference type="Proteomes" id="UP000005238">
    <property type="component" value="Unassembled WGS sequence"/>
</dbReference>
<evidence type="ECO:0000256" key="2">
    <source>
        <dbReference type="ARBA" id="ARBA00010400"/>
    </source>
</evidence>
<feature type="chain" id="PRO_5028516936" description="RxLR effector protein" evidence="5">
    <location>
        <begin position="21"/>
        <end position="122"/>
    </location>
</feature>
<dbReference type="VEuPathDB" id="FungiDB:KRP22_2792"/>
<reference evidence="6" key="2">
    <citation type="submission" date="2015-06" db="UniProtKB">
        <authorList>
            <consortium name="EnsemblProtists"/>
        </authorList>
    </citation>
    <scope>IDENTIFICATION</scope>
    <source>
        <strain evidence="6">Pr102</strain>
    </source>
</reference>
<evidence type="ECO:0000313" key="6">
    <source>
        <dbReference type="EnsemblProtists" id="Phyra82880"/>
    </source>
</evidence>
<keyword evidence="4 5" id="KW-0732">Signal</keyword>
<proteinExistence type="inferred from homology"/>
<dbReference type="HOGENOM" id="CLU_137651_0_0_1"/>
<keyword evidence="3 5" id="KW-0964">Secreted</keyword>
<evidence type="ECO:0000256" key="3">
    <source>
        <dbReference type="ARBA" id="ARBA00022525"/>
    </source>
</evidence>
<sequence length="122" mass="13613">MRFSCVLLVAAAALVASTSSLSTEPDQEKRLLRSHKTADVDDAQNEERGIGIGWIDDLFPSEMIKRLKSQLEYRRTLFTSWNSGVRSADDAEAFLRTQGASEKTIAMLKGKYQHYLNTGTVT</sequence>
<evidence type="ECO:0000313" key="7">
    <source>
        <dbReference type="Proteomes" id="UP000005238"/>
    </source>
</evidence>
<dbReference type="GO" id="GO:0005576">
    <property type="term" value="C:extracellular region"/>
    <property type="evidence" value="ECO:0007669"/>
    <property type="project" value="UniProtKB-SubCell"/>
</dbReference>
<comment type="function">
    <text evidence="5">Effector that suppresses plant defense responses during pathogen infection.</text>
</comment>
<protein>
    <recommendedName>
        <fullName evidence="5">RxLR effector protein</fullName>
    </recommendedName>
</protein>
<dbReference type="VEuPathDB" id="FungiDB:KRP23_3950"/>
<evidence type="ECO:0000256" key="1">
    <source>
        <dbReference type="ARBA" id="ARBA00004613"/>
    </source>
</evidence>
<comment type="subcellular location">
    <subcellularLocation>
        <location evidence="1 5">Secreted</location>
    </subcellularLocation>
</comment>
<evidence type="ECO:0000256" key="5">
    <source>
        <dbReference type="RuleBase" id="RU367124"/>
    </source>
</evidence>
<dbReference type="OMA" id="NQHAYRE"/>
<dbReference type="Pfam" id="PF16810">
    <property type="entry name" value="RXLR"/>
    <property type="match status" value="1"/>
</dbReference>
<dbReference type="EMBL" id="DS566076">
    <property type="status" value="NOT_ANNOTATED_CDS"/>
    <property type="molecule type" value="Genomic_DNA"/>
</dbReference>
<dbReference type="InParanoid" id="H3GYS6"/>